<sequence>MTSLETLLDQLNDLDHQTSEPNCSLDTVLLCLSTPLDWLEDQDRPLTSKRALVQHSTWKRHLWHLCETIVPHWMFSLSLPEHRKRLEASWGYAADTHDQIKVMMIQA</sequence>
<organism evidence="1 2">
    <name type="scientific">Choanephora cucurbitarum</name>
    <dbReference type="NCBI Taxonomy" id="101091"/>
    <lineage>
        <taxon>Eukaryota</taxon>
        <taxon>Fungi</taxon>
        <taxon>Fungi incertae sedis</taxon>
        <taxon>Mucoromycota</taxon>
        <taxon>Mucoromycotina</taxon>
        <taxon>Mucoromycetes</taxon>
        <taxon>Mucorales</taxon>
        <taxon>Mucorineae</taxon>
        <taxon>Choanephoraceae</taxon>
        <taxon>Choanephoroideae</taxon>
        <taxon>Choanephora</taxon>
    </lineage>
</organism>
<dbReference type="EMBL" id="LUGH01000021">
    <property type="protein sequence ID" value="OBZ91124.1"/>
    <property type="molecule type" value="Genomic_DNA"/>
</dbReference>
<protein>
    <submittedName>
        <fullName evidence="1">Uncharacterized protein</fullName>
    </submittedName>
</protein>
<dbReference type="STRING" id="101091.A0A1C7NUF3"/>
<dbReference type="InParanoid" id="A0A1C7NUF3"/>
<evidence type="ECO:0000313" key="1">
    <source>
        <dbReference type="EMBL" id="OBZ91124.1"/>
    </source>
</evidence>
<feature type="non-terminal residue" evidence="1">
    <location>
        <position position="107"/>
    </location>
</feature>
<name>A0A1C7NUF3_9FUNG</name>
<reference evidence="1 2" key="1">
    <citation type="submission" date="2016-03" db="EMBL/GenBank/DDBJ databases">
        <title>Choanephora cucurbitarum.</title>
        <authorList>
            <person name="Min B."/>
            <person name="Park H."/>
            <person name="Park J.-H."/>
            <person name="Shin H.-D."/>
            <person name="Choi I.-G."/>
        </authorList>
    </citation>
    <scope>NUCLEOTIDE SEQUENCE [LARGE SCALE GENOMIC DNA]</scope>
    <source>
        <strain evidence="1 2">KUS-F28377</strain>
    </source>
</reference>
<accession>A0A1C7NUF3</accession>
<gene>
    <name evidence="1" type="ORF">A0J61_00808</name>
</gene>
<comment type="caution">
    <text evidence="1">The sequence shown here is derived from an EMBL/GenBank/DDBJ whole genome shotgun (WGS) entry which is preliminary data.</text>
</comment>
<dbReference type="OrthoDB" id="10258062at2759"/>
<proteinExistence type="predicted"/>
<dbReference type="AlphaFoldDB" id="A0A1C7NUF3"/>
<keyword evidence="2" id="KW-1185">Reference proteome</keyword>
<evidence type="ECO:0000313" key="2">
    <source>
        <dbReference type="Proteomes" id="UP000093000"/>
    </source>
</evidence>
<dbReference type="Proteomes" id="UP000093000">
    <property type="component" value="Unassembled WGS sequence"/>
</dbReference>